<keyword evidence="4" id="KW-1185">Reference proteome</keyword>
<reference evidence="3 4" key="1">
    <citation type="journal article" date="2018" name="Nat. Ecol. Evol.">
        <title>Pezizomycetes genomes reveal the molecular basis of ectomycorrhizal truffle lifestyle.</title>
        <authorList>
            <person name="Murat C."/>
            <person name="Payen T."/>
            <person name="Noel B."/>
            <person name="Kuo A."/>
            <person name="Morin E."/>
            <person name="Chen J."/>
            <person name="Kohler A."/>
            <person name="Krizsan K."/>
            <person name="Balestrini R."/>
            <person name="Da Silva C."/>
            <person name="Montanini B."/>
            <person name="Hainaut M."/>
            <person name="Levati E."/>
            <person name="Barry K.W."/>
            <person name="Belfiori B."/>
            <person name="Cichocki N."/>
            <person name="Clum A."/>
            <person name="Dockter R.B."/>
            <person name="Fauchery L."/>
            <person name="Guy J."/>
            <person name="Iotti M."/>
            <person name="Le Tacon F."/>
            <person name="Lindquist E.A."/>
            <person name="Lipzen A."/>
            <person name="Malagnac F."/>
            <person name="Mello A."/>
            <person name="Molinier V."/>
            <person name="Miyauchi S."/>
            <person name="Poulain J."/>
            <person name="Riccioni C."/>
            <person name="Rubini A."/>
            <person name="Sitrit Y."/>
            <person name="Splivallo R."/>
            <person name="Traeger S."/>
            <person name="Wang M."/>
            <person name="Zifcakova L."/>
            <person name="Wipf D."/>
            <person name="Zambonelli A."/>
            <person name="Paolocci F."/>
            <person name="Nowrousian M."/>
            <person name="Ottonello S."/>
            <person name="Baldrian P."/>
            <person name="Spatafora J.W."/>
            <person name="Henrissat B."/>
            <person name="Nagy L.G."/>
            <person name="Aury J.M."/>
            <person name="Wincker P."/>
            <person name="Grigoriev I.V."/>
            <person name="Bonfante P."/>
            <person name="Martin F.M."/>
        </authorList>
    </citation>
    <scope>NUCLEOTIDE SEQUENCE [LARGE SCALE GENOMIC DNA]</scope>
    <source>
        <strain evidence="3 4">RN42</strain>
    </source>
</reference>
<feature type="coiled-coil region" evidence="1">
    <location>
        <begin position="49"/>
        <end position="122"/>
    </location>
</feature>
<dbReference type="EMBL" id="ML119713">
    <property type="protein sequence ID" value="RPA78281.1"/>
    <property type="molecule type" value="Genomic_DNA"/>
</dbReference>
<feature type="region of interest" description="Disordered" evidence="2">
    <location>
        <begin position="1"/>
        <end position="34"/>
    </location>
</feature>
<dbReference type="Proteomes" id="UP000275078">
    <property type="component" value="Unassembled WGS sequence"/>
</dbReference>
<organism evidence="3 4">
    <name type="scientific">Ascobolus immersus RN42</name>
    <dbReference type="NCBI Taxonomy" id="1160509"/>
    <lineage>
        <taxon>Eukaryota</taxon>
        <taxon>Fungi</taxon>
        <taxon>Dikarya</taxon>
        <taxon>Ascomycota</taxon>
        <taxon>Pezizomycotina</taxon>
        <taxon>Pezizomycetes</taxon>
        <taxon>Pezizales</taxon>
        <taxon>Ascobolaceae</taxon>
        <taxon>Ascobolus</taxon>
    </lineage>
</organism>
<accession>A0A3N4I231</accession>
<gene>
    <name evidence="3" type="ORF">BJ508DRAFT_363948</name>
</gene>
<keyword evidence="1" id="KW-0175">Coiled coil</keyword>
<protein>
    <submittedName>
        <fullName evidence="3">Uncharacterized protein</fullName>
    </submittedName>
</protein>
<name>A0A3N4I231_ASCIM</name>
<evidence type="ECO:0000313" key="3">
    <source>
        <dbReference type="EMBL" id="RPA78281.1"/>
    </source>
</evidence>
<evidence type="ECO:0000256" key="1">
    <source>
        <dbReference type="SAM" id="Coils"/>
    </source>
</evidence>
<sequence length="150" mass="18280">MSGSFRSHKEHPRRQRSERHRDKPNRTAKRMQRIPVLFDNIDEVHLPEIKKYQQEYEEFEDRTASQKRELYKDVKRLEREAESLAEKELDYFFKRKDRRKKLNKAEKTLNESEEGTEAAARRRRLRKQFEEAVARDLLEESSEDSEREKG</sequence>
<dbReference type="AlphaFoldDB" id="A0A3N4I231"/>
<evidence type="ECO:0000256" key="2">
    <source>
        <dbReference type="SAM" id="MobiDB-lite"/>
    </source>
</evidence>
<proteinExistence type="predicted"/>
<feature type="compositionally biased region" description="Basic residues" evidence="2">
    <location>
        <begin position="1"/>
        <end position="18"/>
    </location>
</feature>
<evidence type="ECO:0000313" key="4">
    <source>
        <dbReference type="Proteomes" id="UP000275078"/>
    </source>
</evidence>